<name>A0A369UWG8_9ACTN</name>
<evidence type="ECO:0000256" key="4">
    <source>
        <dbReference type="ARBA" id="ARBA00023125"/>
    </source>
</evidence>
<comment type="similarity">
    <text evidence="1">Belongs to the sigma-70 factor family. ECF subfamily.</text>
</comment>
<dbReference type="GO" id="GO:0016987">
    <property type="term" value="F:sigma factor activity"/>
    <property type="evidence" value="ECO:0007669"/>
    <property type="project" value="UniProtKB-KW"/>
</dbReference>
<dbReference type="CDD" id="cd06171">
    <property type="entry name" value="Sigma70_r4"/>
    <property type="match status" value="1"/>
</dbReference>
<dbReference type="InterPro" id="IPR013325">
    <property type="entry name" value="RNA_pol_sigma_r2"/>
</dbReference>
<keyword evidence="5" id="KW-0804">Transcription</keyword>
<dbReference type="AlphaFoldDB" id="A0A369UWG8"/>
<dbReference type="NCBIfam" id="TIGR02937">
    <property type="entry name" value="sigma70-ECF"/>
    <property type="match status" value="1"/>
</dbReference>
<evidence type="ECO:0000256" key="1">
    <source>
        <dbReference type="ARBA" id="ARBA00010641"/>
    </source>
</evidence>
<dbReference type="GO" id="GO:0006352">
    <property type="term" value="P:DNA-templated transcription initiation"/>
    <property type="evidence" value="ECO:0007669"/>
    <property type="project" value="InterPro"/>
</dbReference>
<evidence type="ECO:0000313" key="8">
    <source>
        <dbReference type="EMBL" id="RDD84355.1"/>
    </source>
</evidence>
<comment type="caution">
    <text evidence="8">The sequence shown here is derived from an EMBL/GenBank/DDBJ whole genome shotgun (WGS) entry which is preliminary data.</text>
</comment>
<dbReference type="Gene3D" id="1.10.1740.10">
    <property type="match status" value="1"/>
</dbReference>
<dbReference type="Pfam" id="PF04542">
    <property type="entry name" value="Sigma70_r2"/>
    <property type="match status" value="1"/>
</dbReference>
<evidence type="ECO:0000256" key="5">
    <source>
        <dbReference type="ARBA" id="ARBA00023163"/>
    </source>
</evidence>
<dbReference type="PANTHER" id="PTHR43133">
    <property type="entry name" value="RNA POLYMERASE ECF-TYPE SIGMA FACTO"/>
    <property type="match status" value="1"/>
</dbReference>
<dbReference type="OrthoDB" id="9811152at2"/>
<evidence type="ECO:0000256" key="3">
    <source>
        <dbReference type="ARBA" id="ARBA00023082"/>
    </source>
</evidence>
<dbReference type="Proteomes" id="UP000253742">
    <property type="component" value="Unassembled WGS sequence"/>
</dbReference>
<dbReference type="InterPro" id="IPR007627">
    <property type="entry name" value="RNA_pol_sigma70_r2"/>
</dbReference>
<dbReference type="InterPro" id="IPR036388">
    <property type="entry name" value="WH-like_DNA-bd_sf"/>
</dbReference>
<accession>A0A369UWG8</accession>
<dbReference type="Gene3D" id="1.10.10.10">
    <property type="entry name" value="Winged helix-like DNA-binding domain superfamily/Winged helix DNA-binding domain"/>
    <property type="match status" value="1"/>
</dbReference>
<keyword evidence="3" id="KW-0731">Sigma factor</keyword>
<dbReference type="Pfam" id="PF08281">
    <property type="entry name" value="Sigma70_r4_2"/>
    <property type="match status" value="1"/>
</dbReference>
<feature type="domain" description="RNA polymerase sigma factor 70 region 4 type 2" evidence="7">
    <location>
        <begin position="120"/>
        <end position="169"/>
    </location>
</feature>
<dbReference type="InterPro" id="IPR039425">
    <property type="entry name" value="RNA_pol_sigma-70-like"/>
</dbReference>
<dbReference type="InterPro" id="IPR014284">
    <property type="entry name" value="RNA_pol_sigma-70_dom"/>
</dbReference>
<evidence type="ECO:0000259" key="6">
    <source>
        <dbReference type="Pfam" id="PF04542"/>
    </source>
</evidence>
<dbReference type="SUPFAM" id="SSF88946">
    <property type="entry name" value="Sigma2 domain of RNA polymerase sigma factors"/>
    <property type="match status" value="1"/>
</dbReference>
<dbReference type="GO" id="GO:0003677">
    <property type="term" value="F:DNA binding"/>
    <property type="evidence" value="ECO:0007669"/>
    <property type="project" value="UniProtKB-KW"/>
</dbReference>
<dbReference type="InterPro" id="IPR013249">
    <property type="entry name" value="RNA_pol_sigma70_r4_t2"/>
</dbReference>
<dbReference type="RefSeq" id="WP_114533435.1">
    <property type="nucleotide sequence ID" value="NZ_QQBH01000043.1"/>
</dbReference>
<feature type="domain" description="RNA polymerase sigma-70 region 2" evidence="6">
    <location>
        <begin position="22"/>
        <end position="89"/>
    </location>
</feature>
<keyword evidence="4" id="KW-0238">DNA-binding</keyword>
<sequence length="191" mass="21677">MRWSLNAAEGSRPAEDRALRILYEKQAGALYSYVLRLLDGDRHRAEDIVQETLVRCWQHHELDEDAELLRPWLFRVARNLVMDDYRARRIRPREVECAAWLADVHAETDGFEQVLSGVVVSEALGKLSAPQRDVLILLYFHGMTTQEASRTLRVPPGTVKSRAFYGLRMLRAALQPPDPGSAEGPLRSEAA</sequence>
<gene>
    <name evidence="8" type="ORF">DVZ84_35710</name>
</gene>
<evidence type="ECO:0000259" key="7">
    <source>
        <dbReference type="Pfam" id="PF08281"/>
    </source>
</evidence>
<organism evidence="8 9">
    <name type="scientific">Streptomyces parvulus</name>
    <dbReference type="NCBI Taxonomy" id="146923"/>
    <lineage>
        <taxon>Bacteria</taxon>
        <taxon>Bacillati</taxon>
        <taxon>Actinomycetota</taxon>
        <taxon>Actinomycetes</taxon>
        <taxon>Kitasatosporales</taxon>
        <taxon>Streptomycetaceae</taxon>
        <taxon>Streptomyces</taxon>
    </lineage>
</organism>
<protein>
    <submittedName>
        <fullName evidence="8">RNA polymerase subunit sigma-70</fullName>
    </submittedName>
</protein>
<dbReference type="InterPro" id="IPR013324">
    <property type="entry name" value="RNA_pol_sigma_r3/r4-like"/>
</dbReference>
<evidence type="ECO:0000313" key="9">
    <source>
        <dbReference type="Proteomes" id="UP000253742"/>
    </source>
</evidence>
<keyword evidence="2" id="KW-0805">Transcription regulation</keyword>
<dbReference type="PANTHER" id="PTHR43133:SF52">
    <property type="entry name" value="ECF RNA POLYMERASE SIGMA FACTOR SIGL"/>
    <property type="match status" value="1"/>
</dbReference>
<dbReference type="SUPFAM" id="SSF88659">
    <property type="entry name" value="Sigma3 and sigma4 domains of RNA polymerase sigma factors"/>
    <property type="match status" value="1"/>
</dbReference>
<dbReference type="EMBL" id="QQBH01000043">
    <property type="protein sequence ID" value="RDD84355.1"/>
    <property type="molecule type" value="Genomic_DNA"/>
</dbReference>
<proteinExistence type="inferred from homology"/>
<reference evidence="8 9" key="1">
    <citation type="submission" date="2018-07" db="EMBL/GenBank/DDBJ databases">
        <title>Genome guided investigation of antibiotics producing actinomycetales strain isolated from a Macau mangrove ecosystem.</title>
        <authorList>
            <person name="Hu D."/>
        </authorList>
    </citation>
    <scope>NUCLEOTIDE SEQUENCE [LARGE SCALE GENOMIC DNA]</scope>
    <source>
        <strain evidence="8 9">2297</strain>
    </source>
</reference>
<evidence type="ECO:0000256" key="2">
    <source>
        <dbReference type="ARBA" id="ARBA00023015"/>
    </source>
</evidence>